<organism evidence="1 2">
    <name type="scientific">Gordonia phage Bantam</name>
    <dbReference type="NCBI Taxonomy" id="1887641"/>
    <lineage>
        <taxon>Viruses</taxon>
        <taxon>Duplodnaviria</taxon>
        <taxon>Heunggongvirae</taxon>
        <taxon>Uroviricota</taxon>
        <taxon>Caudoviricetes</taxon>
        <taxon>Bantamvirus</taxon>
        <taxon>Bantamvirus bantam</taxon>
    </lineage>
</organism>
<gene>
    <name evidence="1" type="primary">170</name>
    <name evidence="1" type="ORF">SEA_BANTAM_170</name>
</gene>
<reference evidence="2" key="1">
    <citation type="submission" date="2016-07" db="EMBL/GenBank/DDBJ databases">
        <authorList>
            <person name="Florea S."/>
            <person name="Webb J.S."/>
            <person name="Jaromczyk J."/>
            <person name="Schardl C.L."/>
        </authorList>
    </citation>
    <scope>NUCLEOTIDE SEQUENCE [LARGE SCALE GENOMIC DNA]</scope>
</reference>
<evidence type="ECO:0000313" key="1">
    <source>
        <dbReference type="EMBL" id="AOE43859.1"/>
    </source>
</evidence>
<protein>
    <submittedName>
        <fullName evidence="1">Uncharacterized protein</fullName>
    </submittedName>
</protein>
<evidence type="ECO:0000313" key="2">
    <source>
        <dbReference type="Proteomes" id="UP000202170"/>
    </source>
</evidence>
<dbReference type="EMBL" id="KX557272">
    <property type="protein sequence ID" value="AOE43859.1"/>
    <property type="molecule type" value="Genomic_DNA"/>
</dbReference>
<keyword evidence="2" id="KW-1185">Reference proteome</keyword>
<name>A0A1B3AYL9_9CAUD</name>
<dbReference type="Proteomes" id="UP000202170">
    <property type="component" value="Segment"/>
</dbReference>
<dbReference type="GeneID" id="29080434"/>
<accession>A0A1B3AYL9</accession>
<dbReference type="RefSeq" id="YP_009287638.1">
    <property type="nucleotide sequence ID" value="NC_031074.1"/>
</dbReference>
<proteinExistence type="predicted"/>
<dbReference type="KEGG" id="vg:29080434"/>
<sequence>MKRQAIQIERDRAVKTGWSANIATSVGRGGHLDVQKFHASKTVKTNGGRIVEISADFHGKGSVDAAGLVTIRTKGGRVLSSAPIRNRKALAAALAAAY</sequence>